<protein>
    <submittedName>
        <fullName evidence="1">Uncharacterized protein</fullName>
    </submittedName>
</protein>
<gene>
    <name evidence="1" type="ORF">DPMN_121159</name>
</gene>
<dbReference type="AlphaFoldDB" id="A0A9D4JQU6"/>
<accession>A0A9D4JQU6</accession>
<sequence length="145" mass="17108">MRKLKQLQWCCESEIQDLKSSYQRQELMVQTMNNKINSTLDKIARSSLKKTPKVEQTKIRRLMRYTLDDVENTTMNETKRTLLSLEASLVTGVETCIRHYPELKLLHELLLYSSDKNKKKLCFIVSKKCIDKIQQVEAYLYENSV</sequence>
<proteinExistence type="predicted"/>
<reference evidence="1" key="2">
    <citation type="submission" date="2020-11" db="EMBL/GenBank/DDBJ databases">
        <authorList>
            <person name="McCartney M.A."/>
            <person name="Auch B."/>
            <person name="Kono T."/>
            <person name="Mallez S."/>
            <person name="Becker A."/>
            <person name="Gohl D.M."/>
            <person name="Silverstein K.A.T."/>
            <person name="Koren S."/>
            <person name="Bechman K.B."/>
            <person name="Herman A."/>
            <person name="Abrahante J.E."/>
            <person name="Garbe J."/>
        </authorList>
    </citation>
    <scope>NUCLEOTIDE SEQUENCE</scope>
    <source>
        <strain evidence="1">Duluth1</strain>
        <tissue evidence="1">Whole animal</tissue>
    </source>
</reference>
<name>A0A9D4JQU6_DREPO</name>
<dbReference type="EMBL" id="JAIWYP010000005">
    <property type="protein sequence ID" value="KAH3819424.1"/>
    <property type="molecule type" value="Genomic_DNA"/>
</dbReference>
<reference evidence="1" key="1">
    <citation type="journal article" date="2019" name="bioRxiv">
        <title>The Genome of the Zebra Mussel, Dreissena polymorpha: A Resource for Invasive Species Research.</title>
        <authorList>
            <person name="McCartney M.A."/>
            <person name="Auch B."/>
            <person name="Kono T."/>
            <person name="Mallez S."/>
            <person name="Zhang Y."/>
            <person name="Obille A."/>
            <person name="Becker A."/>
            <person name="Abrahante J.E."/>
            <person name="Garbe J."/>
            <person name="Badalamenti J.P."/>
            <person name="Herman A."/>
            <person name="Mangelson H."/>
            <person name="Liachko I."/>
            <person name="Sullivan S."/>
            <person name="Sone E.D."/>
            <person name="Koren S."/>
            <person name="Silverstein K.A.T."/>
            <person name="Beckman K.B."/>
            <person name="Gohl D.M."/>
        </authorList>
    </citation>
    <scope>NUCLEOTIDE SEQUENCE</scope>
    <source>
        <strain evidence="1">Duluth1</strain>
        <tissue evidence="1">Whole animal</tissue>
    </source>
</reference>
<evidence type="ECO:0000313" key="1">
    <source>
        <dbReference type="EMBL" id="KAH3819424.1"/>
    </source>
</evidence>
<dbReference type="Proteomes" id="UP000828390">
    <property type="component" value="Unassembled WGS sequence"/>
</dbReference>
<comment type="caution">
    <text evidence="1">The sequence shown here is derived from an EMBL/GenBank/DDBJ whole genome shotgun (WGS) entry which is preliminary data.</text>
</comment>
<evidence type="ECO:0000313" key="2">
    <source>
        <dbReference type="Proteomes" id="UP000828390"/>
    </source>
</evidence>
<organism evidence="1 2">
    <name type="scientific">Dreissena polymorpha</name>
    <name type="common">Zebra mussel</name>
    <name type="synonym">Mytilus polymorpha</name>
    <dbReference type="NCBI Taxonomy" id="45954"/>
    <lineage>
        <taxon>Eukaryota</taxon>
        <taxon>Metazoa</taxon>
        <taxon>Spiralia</taxon>
        <taxon>Lophotrochozoa</taxon>
        <taxon>Mollusca</taxon>
        <taxon>Bivalvia</taxon>
        <taxon>Autobranchia</taxon>
        <taxon>Heteroconchia</taxon>
        <taxon>Euheterodonta</taxon>
        <taxon>Imparidentia</taxon>
        <taxon>Neoheterodontei</taxon>
        <taxon>Myida</taxon>
        <taxon>Dreissenoidea</taxon>
        <taxon>Dreissenidae</taxon>
        <taxon>Dreissena</taxon>
    </lineage>
</organism>
<keyword evidence="2" id="KW-1185">Reference proteome</keyword>